<evidence type="ECO:0000256" key="3">
    <source>
        <dbReference type="ARBA" id="ARBA00022106"/>
    </source>
</evidence>
<evidence type="ECO:0000256" key="10">
    <source>
        <dbReference type="SAM" id="Phobius"/>
    </source>
</evidence>
<dbReference type="RefSeq" id="WP_136891520.1">
    <property type="nucleotide sequence ID" value="NZ_CP034413.3"/>
</dbReference>
<dbReference type="Proteomes" id="UP000298642">
    <property type="component" value="Chromosome"/>
</dbReference>
<dbReference type="PANTHER" id="PTHR43823">
    <property type="entry name" value="SPORULATION PROTEIN YKVU"/>
    <property type="match status" value="1"/>
</dbReference>
<evidence type="ECO:0000256" key="6">
    <source>
        <dbReference type="ARBA" id="ARBA00022692"/>
    </source>
</evidence>
<evidence type="ECO:0000256" key="4">
    <source>
        <dbReference type="ARBA" id="ARBA00022448"/>
    </source>
</evidence>
<dbReference type="InterPro" id="IPR002528">
    <property type="entry name" value="MATE_fam"/>
</dbReference>
<dbReference type="GO" id="GO:0005886">
    <property type="term" value="C:plasma membrane"/>
    <property type="evidence" value="ECO:0007669"/>
    <property type="project" value="UniProtKB-SubCell"/>
</dbReference>
<keyword evidence="6 10" id="KW-0812">Transmembrane</keyword>
<keyword evidence="7 10" id="KW-1133">Transmembrane helix</keyword>
<feature type="transmembrane region" description="Helical" evidence="10">
    <location>
        <begin position="385"/>
        <end position="409"/>
    </location>
</feature>
<dbReference type="KEGG" id="obj:EIO64_13995"/>
<comment type="subcellular location">
    <subcellularLocation>
        <location evidence="1">Cell membrane</location>
        <topology evidence="1">Multi-pass membrane protein</topology>
    </subcellularLocation>
</comment>
<evidence type="ECO:0000256" key="9">
    <source>
        <dbReference type="ARBA" id="ARBA00023251"/>
    </source>
</evidence>
<keyword evidence="8 10" id="KW-0472">Membrane</keyword>
<feature type="transmembrane region" description="Helical" evidence="10">
    <location>
        <begin position="12"/>
        <end position="35"/>
    </location>
</feature>
<keyword evidence="12" id="KW-1185">Reference proteome</keyword>
<dbReference type="CDD" id="cd13143">
    <property type="entry name" value="MATE_MepA_like"/>
    <property type="match status" value="1"/>
</dbReference>
<keyword evidence="9" id="KW-0046">Antibiotic resistance</keyword>
<comment type="similarity">
    <text evidence="2">Belongs to the multi antimicrobial extrusion (MATE) (TC 2.A.66.1) family. MepA subfamily.</text>
</comment>
<gene>
    <name evidence="11" type="ORF">EIO64_13995</name>
</gene>
<dbReference type="GO" id="GO:0015297">
    <property type="term" value="F:antiporter activity"/>
    <property type="evidence" value="ECO:0007669"/>
    <property type="project" value="InterPro"/>
</dbReference>
<dbReference type="PIRSF" id="PIRSF006603">
    <property type="entry name" value="DinF"/>
    <property type="match status" value="1"/>
</dbReference>
<evidence type="ECO:0000256" key="5">
    <source>
        <dbReference type="ARBA" id="ARBA00022475"/>
    </source>
</evidence>
<protein>
    <recommendedName>
        <fullName evidence="3">Multidrug export protein MepA</fullName>
    </recommendedName>
</protein>
<sequence>MQNEIAYSRPVTLTNILKFAVPTIAMSVFMSFYTMVDGLFVSNLIGTSALSALNLVYPVIALVTAISTMLATGGSAAIMRKMGEGKPDEAKQDFTFLILVNVLTGLVMCGLGYLFMGKIFGSMSLSPEVSAYCWEYLSRYLLFTVPILLMNNFTLYMIAAGKASLSLLCSVAGGVTNIVLDYLFIAVFRWGIGGAAVATGLGYSITAIVGLLVFSNRNSLLHFVRPVCRPQTLGRAVTNGCSEMATALVNGIITLMFNWTMLKYVGEDGVAAITIISYVLAFAGSLYAGYAYGVAPMLSFYYGEQNHEKLRKLVRTSLKIIGAIAAATVLVSLAVTEPLVSIFARPGTPVYDLAVAGNRICSLALLFVGFNIFASGMFTALSNGLISAVLAFSRTFVFTLIAMLVLPVILGVTGIWLATPAAELAAVVLSAVMLLKYRRRYCY</sequence>
<dbReference type="EMBL" id="CP034413">
    <property type="protein sequence ID" value="QCI60187.1"/>
    <property type="molecule type" value="Genomic_DNA"/>
</dbReference>
<dbReference type="GO" id="GO:0046677">
    <property type="term" value="P:response to antibiotic"/>
    <property type="evidence" value="ECO:0007669"/>
    <property type="project" value="UniProtKB-KW"/>
</dbReference>
<feature type="transmembrane region" description="Helical" evidence="10">
    <location>
        <begin position="165"/>
        <end position="185"/>
    </location>
</feature>
<feature type="transmembrane region" description="Helical" evidence="10">
    <location>
        <begin position="136"/>
        <end position="158"/>
    </location>
</feature>
<proteinExistence type="inferred from homology"/>
<feature type="transmembrane region" description="Helical" evidence="10">
    <location>
        <begin position="316"/>
        <end position="335"/>
    </location>
</feature>
<feature type="transmembrane region" description="Helical" evidence="10">
    <location>
        <begin position="269"/>
        <end position="295"/>
    </location>
</feature>
<dbReference type="AlphaFoldDB" id="A0A4D7B157"/>
<keyword evidence="5" id="KW-1003">Cell membrane</keyword>
<dbReference type="GO" id="GO:0042910">
    <property type="term" value="F:xenobiotic transmembrane transporter activity"/>
    <property type="evidence" value="ECO:0007669"/>
    <property type="project" value="InterPro"/>
</dbReference>
<evidence type="ECO:0000256" key="1">
    <source>
        <dbReference type="ARBA" id="ARBA00004651"/>
    </source>
</evidence>
<evidence type="ECO:0000256" key="2">
    <source>
        <dbReference type="ARBA" id="ARBA00008417"/>
    </source>
</evidence>
<feature type="transmembrane region" description="Helical" evidence="10">
    <location>
        <begin position="191"/>
        <end position="215"/>
    </location>
</feature>
<evidence type="ECO:0000313" key="11">
    <source>
        <dbReference type="EMBL" id="QCI60187.1"/>
    </source>
</evidence>
<organism evidence="11 12">
    <name type="scientific">Dysosmobacter welbionis</name>
    <dbReference type="NCBI Taxonomy" id="2093857"/>
    <lineage>
        <taxon>Bacteria</taxon>
        <taxon>Bacillati</taxon>
        <taxon>Bacillota</taxon>
        <taxon>Clostridia</taxon>
        <taxon>Eubacteriales</taxon>
        <taxon>Oscillospiraceae</taxon>
        <taxon>Dysosmobacter</taxon>
    </lineage>
</organism>
<dbReference type="PANTHER" id="PTHR43823:SF3">
    <property type="entry name" value="MULTIDRUG EXPORT PROTEIN MEPA"/>
    <property type="match status" value="1"/>
</dbReference>
<feature type="transmembrane region" description="Helical" evidence="10">
    <location>
        <begin position="236"/>
        <end position="257"/>
    </location>
</feature>
<evidence type="ECO:0000256" key="7">
    <source>
        <dbReference type="ARBA" id="ARBA00022989"/>
    </source>
</evidence>
<dbReference type="InterPro" id="IPR045070">
    <property type="entry name" value="MATE_MepA-like"/>
</dbReference>
<feature type="transmembrane region" description="Helical" evidence="10">
    <location>
        <begin position="415"/>
        <end position="435"/>
    </location>
</feature>
<feature type="transmembrane region" description="Helical" evidence="10">
    <location>
        <begin position="55"/>
        <end position="73"/>
    </location>
</feature>
<feature type="transmembrane region" description="Helical" evidence="10">
    <location>
        <begin position="94"/>
        <end position="116"/>
    </location>
</feature>
<evidence type="ECO:0000313" key="12">
    <source>
        <dbReference type="Proteomes" id="UP000298642"/>
    </source>
</evidence>
<evidence type="ECO:0000256" key="8">
    <source>
        <dbReference type="ARBA" id="ARBA00023136"/>
    </source>
</evidence>
<name>A0A4D7B157_9FIRM</name>
<dbReference type="Pfam" id="PF01554">
    <property type="entry name" value="MatE"/>
    <property type="match status" value="2"/>
</dbReference>
<keyword evidence="4" id="KW-0813">Transport</keyword>
<reference evidence="12" key="1">
    <citation type="submission" date="2018-12" db="EMBL/GenBank/DDBJ databases">
        <title>Dusodibacter welbiota gen. nov., sp. nov., isolated from human faeces and emended description of the Oscillibacter genus.</title>
        <authorList>
            <person name="Le Roy T."/>
            <person name="Van der Smissen P."/>
            <person name="Delzenne N."/>
            <person name="Muccioli G."/>
            <person name="Collet J.F."/>
            <person name="Cani P.D."/>
        </authorList>
    </citation>
    <scope>NUCLEOTIDE SEQUENCE [LARGE SCALE GENOMIC DNA]</scope>
    <source>
        <strain evidence="12">J115</strain>
    </source>
</reference>
<dbReference type="InterPro" id="IPR051327">
    <property type="entry name" value="MATE_MepA_subfamily"/>
</dbReference>
<accession>A0A4D7B157</accession>
<dbReference type="InterPro" id="IPR048279">
    <property type="entry name" value="MdtK-like"/>
</dbReference>